<evidence type="ECO:0000256" key="5">
    <source>
        <dbReference type="ARBA" id="ARBA00023136"/>
    </source>
</evidence>
<comment type="similarity">
    <text evidence="2">Belongs to the tetraspanin (TM4SF) family.</text>
</comment>
<sequence length="107" mass="12288">MARMNLAVSLIIMETMSYIPQRNLRLVTLSPFLKYTTVWIKPPVLNSTNDPDCNTWSNDQRALCYDCQSCKAGVLTNLKIDWMKTAIINIVFLIVVYYVGCCAFRNK</sequence>
<dbReference type="Gramene" id="TraesCAD_scaffold_092116_01G000100.1">
    <property type="protein sequence ID" value="TraesCAD_scaffold_092116_01G000100.1"/>
    <property type="gene ID" value="TraesCAD_scaffold_092116_01G000100"/>
</dbReference>
<dbReference type="AlphaFoldDB" id="A0A3B6TYF4"/>
<evidence type="ECO:0000256" key="1">
    <source>
        <dbReference type="ARBA" id="ARBA00004370"/>
    </source>
</evidence>
<dbReference type="Gramene" id="TraesCLE_scaffold_011000_01G000200.1">
    <property type="protein sequence ID" value="TraesCLE_scaffold_011000_01G000200.1"/>
    <property type="gene ID" value="TraesCLE_scaffold_011000_01G000200"/>
</dbReference>
<dbReference type="OMA" id="CAFNRED"/>
<dbReference type="OrthoDB" id="620353at2759"/>
<evidence type="ECO:0000313" key="7">
    <source>
        <dbReference type="EnsemblPlants" id="TraesCS7D02G488200.1"/>
    </source>
</evidence>
<reference evidence="7" key="2">
    <citation type="submission" date="2018-10" db="UniProtKB">
        <authorList>
            <consortium name="EnsemblPlants"/>
        </authorList>
    </citation>
    <scope>IDENTIFICATION</scope>
</reference>
<evidence type="ECO:0000256" key="3">
    <source>
        <dbReference type="ARBA" id="ARBA00022692"/>
    </source>
</evidence>
<protein>
    <submittedName>
        <fullName evidence="7">Uncharacterized protein</fullName>
    </submittedName>
</protein>
<keyword evidence="5 6" id="KW-0472">Membrane</keyword>
<dbReference type="Gramene" id="TraesROB_scaffold_083108_01G000100.1">
    <property type="protein sequence ID" value="TraesROB_scaffold_083108_01G000100.1"/>
    <property type="gene ID" value="TraesROB_scaffold_083108_01G000100"/>
</dbReference>
<dbReference type="STRING" id="4565.A0A3B6TYF4"/>
<feature type="transmembrane region" description="Helical" evidence="6">
    <location>
        <begin position="86"/>
        <end position="104"/>
    </location>
</feature>
<organism evidence="7">
    <name type="scientific">Triticum aestivum</name>
    <name type="common">Wheat</name>
    <dbReference type="NCBI Taxonomy" id="4565"/>
    <lineage>
        <taxon>Eukaryota</taxon>
        <taxon>Viridiplantae</taxon>
        <taxon>Streptophyta</taxon>
        <taxon>Embryophyta</taxon>
        <taxon>Tracheophyta</taxon>
        <taxon>Spermatophyta</taxon>
        <taxon>Magnoliopsida</taxon>
        <taxon>Liliopsida</taxon>
        <taxon>Poales</taxon>
        <taxon>Poaceae</taxon>
        <taxon>BOP clade</taxon>
        <taxon>Pooideae</taxon>
        <taxon>Triticodae</taxon>
        <taxon>Triticeae</taxon>
        <taxon>Triticinae</taxon>
        <taxon>Triticum</taxon>
    </lineage>
</organism>
<dbReference type="GO" id="GO:0009734">
    <property type="term" value="P:auxin-activated signaling pathway"/>
    <property type="evidence" value="ECO:0007669"/>
    <property type="project" value="InterPro"/>
</dbReference>
<evidence type="ECO:0000256" key="6">
    <source>
        <dbReference type="SAM" id="Phobius"/>
    </source>
</evidence>
<dbReference type="Gramene" id="TraesWEE_scaffold_119574_01G000100.1">
    <property type="protein sequence ID" value="TraesWEE_scaffold_119574_01G000100.1"/>
    <property type="gene ID" value="TraesWEE_scaffold_119574_01G000100"/>
</dbReference>
<dbReference type="GO" id="GO:0009506">
    <property type="term" value="C:plasmodesma"/>
    <property type="evidence" value="ECO:0000318"/>
    <property type="project" value="GO_Central"/>
</dbReference>
<dbReference type="PANTHER" id="PTHR32191">
    <property type="entry name" value="TETRASPANIN-8-RELATED"/>
    <property type="match status" value="1"/>
</dbReference>
<evidence type="ECO:0000313" key="8">
    <source>
        <dbReference type="Proteomes" id="UP000019116"/>
    </source>
</evidence>
<dbReference type="GO" id="GO:0005886">
    <property type="term" value="C:plasma membrane"/>
    <property type="evidence" value="ECO:0000318"/>
    <property type="project" value="GO_Central"/>
</dbReference>
<dbReference type="InterPro" id="IPR044991">
    <property type="entry name" value="TET_plant"/>
</dbReference>
<proteinExistence type="inferred from homology"/>
<name>A0A3B6TYF4_WHEAT</name>
<evidence type="ECO:0000256" key="4">
    <source>
        <dbReference type="ARBA" id="ARBA00022989"/>
    </source>
</evidence>
<dbReference type="EnsemblPlants" id="TraesCS7D02G488200.1">
    <property type="protein sequence ID" value="TraesCS7D02G488200.1"/>
    <property type="gene ID" value="TraesCS7D02G488200"/>
</dbReference>
<evidence type="ECO:0000256" key="2">
    <source>
        <dbReference type="ARBA" id="ARBA00006840"/>
    </source>
</evidence>
<reference evidence="7" key="1">
    <citation type="submission" date="2018-08" db="EMBL/GenBank/DDBJ databases">
        <authorList>
            <person name="Rossello M."/>
        </authorList>
    </citation>
    <scope>NUCLEOTIDE SEQUENCE [LARGE SCALE GENOMIC DNA]</scope>
    <source>
        <strain evidence="7">cv. Chinese Spring</strain>
    </source>
</reference>
<dbReference type="Proteomes" id="UP000019116">
    <property type="component" value="Chromosome 7D"/>
</dbReference>
<dbReference type="Gramene" id="TraesCS7D03G1157600.1">
    <property type="protein sequence ID" value="TraesCS7D03G1157600.1.CDS"/>
    <property type="gene ID" value="TraesCS7D03G1157600"/>
</dbReference>
<keyword evidence="3 6" id="KW-0812">Transmembrane</keyword>
<dbReference type="Gramene" id="TraesCS7D02G488200.1">
    <property type="protein sequence ID" value="TraesCS7D02G488200.1"/>
    <property type="gene ID" value="TraesCS7D02G488200"/>
</dbReference>
<keyword evidence="4 6" id="KW-1133">Transmembrane helix</keyword>
<accession>A0A3B6TYF4</accession>
<keyword evidence="8" id="KW-1185">Reference proteome</keyword>
<comment type="subcellular location">
    <subcellularLocation>
        <location evidence="1">Membrane</location>
    </subcellularLocation>
</comment>